<evidence type="ECO:0000256" key="1">
    <source>
        <dbReference type="ARBA" id="ARBA00007689"/>
    </source>
</evidence>
<keyword evidence="4" id="KW-1185">Reference proteome</keyword>
<dbReference type="PANTHER" id="PTHR35174">
    <property type="entry name" value="BLL7171 PROTEIN-RELATED"/>
    <property type="match status" value="1"/>
</dbReference>
<accession>A0ABU5EEZ4</accession>
<comment type="similarity">
    <text evidence="1">Belongs to the YciI family.</text>
</comment>
<dbReference type="Pfam" id="PF03795">
    <property type="entry name" value="YCII"/>
    <property type="match status" value="1"/>
</dbReference>
<dbReference type="EMBL" id="JAXCLW010000006">
    <property type="protein sequence ID" value="MDY0884786.1"/>
    <property type="molecule type" value="Genomic_DNA"/>
</dbReference>
<dbReference type="Gene3D" id="3.30.70.1060">
    <property type="entry name" value="Dimeric alpha+beta barrel"/>
    <property type="match status" value="1"/>
</dbReference>
<feature type="domain" description="YCII-related" evidence="2">
    <location>
        <begin position="1"/>
        <end position="115"/>
    </location>
</feature>
<dbReference type="PANTHER" id="PTHR35174:SF3">
    <property type="entry name" value="BLL7171 PROTEIN"/>
    <property type="match status" value="1"/>
</dbReference>
<dbReference type="RefSeq" id="WP_320509860.1">
    <property type="nucleotide sequence ID" value="NZ_JAXCLW010000006.1"/>
</dbReference>
<protein>
    <submittedName>
        <fullName evidence="3">YciI family protein</fullName>
    </submittedName>
</protein>
<gene>
    <name evidence="3" type="ORF">SMD27_18225</name>
</gene>
<reference evidence="3 4" key="1">
    <citation type="journal article" date="2016" name="Antonie Van Leeuwenhoek">
        <title>Dongia soli sp. nov., isolated from soil from Dokdo, Korea.</title>
        <authorList>
            <person name="Kim D.U."/>
            <person name="Lee H."/>
            <person name="Kim H."/>
            <person name="Kim S.G."/>
            <person name="Ka J.O."/>
        </authorList>
    </citation>
    <scope>NUCLEOTIDE SEQUENCE [LARGE SCALE GENOMIC DNA]</scope>
    <source>
        <strain evidence="3 4">D78</strain>
    </source>
</reference>
<dbReference type="InterPro" id="IPR005545">
    <property type="entry name" value="YCII"/>
</dbReference>
<evidence type="ECO:0000313" key="4">
    <source>
        <dbReference type="Proteomes" id="UP001279642"/>
    </source>
</evidence>
<evidence type="ECO:0000313" key="3">
    <source>
        <dbReference type="EMBL" id="MDY0884786.1"/>
    </source>
</evidence>
<dbReference type="InterPro" id="IPR011008">
    <property type="entry name" value="Dimeric_a/b-barrel"/>
</dbReference>
<organism evidence="3 4">
    <name type="scientific">Dongia soli</name>
    <dbReference type="NCBI Taxonomy" id="600628"/>
    <lineage>
        <taxon>Bacteria</taxon>
        <taxon>Pseudomonadati</taxon>
        <taxon>Pseudomonadota</taxon>
        <taxon>Alphaproteobacteria</taxon>
        <taxon>Rhodospirillales</taxon>
        <taxon>Dongiaceae</taxon>
        <taxon>Dongia</taxon>
    </lineage>
</organism>
<dbReference type="Proteomes" id="UP001279642">
    <property type="component" value="Unassembled WGS sequence"/>
</dbReference>
<name>A0ABU5EEZ4_9PROT</name>
<comment type="caution">
    <text evidence="3">The sequence shown here is derived from an EMBL/GenBank/DDBJ whole genome shotgun (WGS) entry which is preliminary data.</text>
</comment>
<dbReference type="SUPFAM" id="SSF54909">
    <property type="entry name" value="Dimeric alpha+beta barrel"/>
    <property type="match status" value="1"/>
</dbReference>
<sequence length="126" mass="13682">MRYLVMIHLDEEQLAAMPKEEMDALIAAHLAYDETLQRSGHFVIAQALQNADAATIVRVRGGKVATTDGPFIETKEQLSGFYLIDAKDLNDAIQVAAKIPSAPIGSIEIRPIWDLSEPKGVLPVGA</sequence>
<evidence type="ECO:0000259" key="2">
    <source>
        <dbReference type="Pfam" id="PF03795"/>
    </source>
</evidence>
<proteinExistence type="inferred from homology"/>